<dbReference type="AlphaFoldDB" id="A0AAV5SQJ3"/>
<feature type="non-terminal residue" evidence="2">
    <location>
        <position position="1"/>
    </location>
</feature>
<dbReference type="Gene3D" id="1.10.510.10">
    <property type="entry name" value="Transferase(Phosphotransferase) domain 1"/>
    <property type="match status" value="1"/>
</dbReference>
<dbReference type="InterPro" id="IPR045133">
    <property type="entry name" value="IRE1/2-like"/>
</dbReference>
<dbReference type="InterPro" id="IPR000719">
    <property type="entry name" value="Prot_kinase_dom"/>
</dbReference>
<dbReference type="EMBL" id="BTSX01000002">
    <property type="protein sequence ID" value="GMS82350.1"/>
    <property type="molecule type" value="Genomic_DNA"/>
</dbReference>
<dbReference type="GO" id="GO:0004521">
    <property type="term" value="F:RNA endonuclease activity"/>
    <property type="evidence" value="ECO:0007669"/>
    <property type="project" value="InterPro"/>
</dbReference>
<evidence type="ECO:0000259" key="1">
    <source>
        <dbReference type="PROSITE" id="PS50011"/>
    </source>
</evidence>
<dbReference type="Proteomes" id="UP001432027">
    <property type="component" value="Unassembled WGS sequence"/>
</dbReference>
<organism evidence="2 3">
    <name type="scientific">Pristionchus entomophagus</name>
    <dbReference type="NCBI Taxonomy" id="358040"/>
    <lineage>
        <taxon>Eukaryota</taxon>
        <taxon>Metazoa</taxon>
        <taxon>Ecdysozoa</taxon>
        <taxon>Nematoda</taxon>
        <taxon>Chromadorea</taxon>
        <taxon>Rhabditida</taxon>
        <taxon>Rhabditina</taxon>
        <taxon>Diplogasteromorpha</taxon>
        <taxon>Diplogasteroidea</taxon>
        <taxon>Neodiplogasteridae</taxon>
        <taxon>Pristionchus</taxon>
    </lineage>
</organism>
<dbReference type="GO" id="GO:0051082">
    <property type="term" value="F:unfolded protein binding"/>
    <property type="evidence" value="ECO:0007669"/>
    <property type="project" value="TreeGrafter"/>
</dbReference>
<dbReference type="PANTHER" id="PTHR13954">
    <property type="entry name" value="IRE1-RELATED"/>
    <property type="match status" value="1"/>
</dbReference>
<dbReference type="GO" id="GO:1990604">
    <property type="term" value="C:IRE1-TRAF2-ASK1 complex"/>
    <property type="evidence" value="ECO:0007669"/>
    <property type="project" value="TreeGrafter"/>
</dbReference>
<proteinExistence type="predicted"/>
<dbReference type="GO" id="GO:0004674">
    <property type="term" value="F:protein serine/threonine kinase activity"/>
    <property type="evidence" value="ECO:0007669"/>
    <property type="project" value="InterPro"/>
</dbReference>
<keyword evidence="3" id="KW-1185">Reference proteome</keyword>
<gene>
    <name evidence="2" type="ORF">PENTCL1PPCAC_4525</name>
</gene>
<accession>A0AAV5SQJ3</accession>
<dbReference type="GO" id="GO:0070059">
    <property type="term" value="P:intrinsic apoptotic signaling pathway in response to endoplasmic reticulum stress"/>
    <property type="evidence" value="ECO:0007669"/>
    <property type="project" value="TreeGrafter"/>
</dbReference>
<sequence length="111" mass="12947">QVWYAENHELGTGCNGTIVFRGIRVDLEGGEDADFASHREVAVKRVQKRFLPQLEIEMLLRCRAHQNIITYFFTESDNNFRYLVLELCDASLYDYVEKKMTIWQPISSNSP</sequence>
<evidence type="ECO:0000313" key="3">
    <source>
        <dbReference type="Proteomes" id="UP001432027"/>
    </source>
</evidence>
<feature type="domain" description="Protein kinase" evidence="1">
    <location>
        <begin position="4"/>
        <end position="111"/>
    </location>
</feature>
<reference evidence="2" key="1">
    <citation type="submission" date="2023-10" db="EMBL/GenBank/DDBJ databases">
        <title>Genome assembly of Pristionchus species.</title>
        <authorList>
            <person name="Yoshida K."/>
            <person name="Sommer R.J."/>
        </authorList>
    </citation>
    <scope>NUCLEOTIDE SEQUENCE</scope>
    <source>
        <strain evidence="2">RS0144</strain>
    </source>
</reference>
<dbReference type="PANTHER" id="PTHR13954:SF6">
    <property type="entry name" value="NON-SPECIFIC SERINE_THREONINE PROTEIN KINASE"/>
    <property type="match status" value="1"/>
</dbReference>
<name>A0AAV5SQJ3_9BILA</name>
<comment type="caution">
    <text evidence="2">The sequence shown here is derived from an EMBL/GenBank/DDBJ whole genome shotgun (WGS) entry which is preliminary data.</text>
</comment>
<protein>
    <recommendedName>
        <fullName evidence="1">Protein kinase domain-containing protein</fullName>
    </recommendedName>
</protein>
<dbReference type="SUPFAM" id="SSF56112">
    <property type="entry name" value="Protein kinase-like (PK-like)"/>
    <property type="match status" value="1"/>
</dbReference>
<dbReference type="PROSITE" id="PS50011">
    <property type="entry name" value="PROTEIN_KINASE_DOM"/>
    <property type="match status" value="1"/>
</dbReference>
<dbReference type="InterPro" id="IPR011009">
    <property type="entry name" value="Kinase-like_dom_sf"/>
</dbReference>
<dbReference type="GO" id="GO:0005524">
    <property type="term" value="F:ATP binding"/>
    <property type="evidence" value="ECO:0007669"/>
    <property type="project" value="InterPro"/>
</dbReference>
<evidence type="ECO:0000313" key="2">
    <source>
        <dbReference type="EMBL" id="GMS82350.1"/>
    </source>
</evidence>
<dbReference type="GO" id="GO:0036498">
    <property type="term" value="P:IRE1-mediated unfolded protein response"/>
    <property type="evidence" value="ECO:0007669"/>
    <property type="project" value="TreeGrafter"/>
</dbReference>